<feature type="transmembrane region" description="Helical" evidence="2">
    <location>
        <begin position="123"/>
        <end position="145"/>
    </location>
</feature>
<evidence type="ECO:0000256" key="2">
    <source>
        <dbReference type="SAM" id="Phobius"/>
    </source>
</evidence>
<dbReference type="EMBL" id="AP012057">
    <property type="protein sequence ID" value="BAN03396.1"/>
    <property type="molecule type" value="Genomic_DNA"/>
</dbReference>
<keyword evidence="2" id="KW-1133">Transmembrane helix</keyword>
<organism evidence="3 4">
    <name type="scientific">Ilumatobacter coccineus (strain NBRC 103263 / KCTC 29153 / YM16-304)</name>
    <dbReference type="NCBI Taxonomy" id="1313172"/>
    <lineage>
        <taxon>Bacteria</taxon>
        <taxon>Bacillati</taxon>
        <taxon>Actinomycetota</taxon>
        <taxon>Acidimicrobiia</taxon>
        <taxon>Acidimicrobiales</taxon>
        <taxon>Ilumatobacteraceae</taxon>
        <taxon>Ilumatobacter</taxon>
    </lineage>
</organism>
<feature type="compositionally biased region" description="Polar residues" evidence="1">
    <location>
        <begin position="159"/>
        <end position="170"/>
    </location>
</feature>
<name>A0A6C7EHE1_ILUCY</name>
<dbReference type="Proteomes" id="UP000011863">
    <property type="component" value="Chromosome"/>
</dbReference>
<accession>A0A6C7EHE1</accession>
<dbReference type="RefSeq" id="WP_015442643.1">
    <property type="nucleotide sequence ID" value="NC_020520.1"/>
</dbReference>
<proteinExistence type="predicted"/>
<keyword evidence="2" id="KW-0472">Membrane</keyword>
<gene>
    <name evidence="3" type="ORF">YM304_30820</name>
</gene>
<feature type="compositionally biased region" description="Pro residues" evidence="1">
    <location>
        <begin position="1"/>
        <end position="10"/>
    </location>
</feature>
<keyword evidence="4" id="KW-1185">Reference proteome</keyword>
<dbReference type="AlphaFoldDB" id="A0A6C7EHE1"/>
<reference evidence="3 4" key="1">
    <citation type="journal article" date="2013" name="Int. J. Syst. Evol. Microbiol.">
        <title>Ilumatobacter nonamiense sp. nov. and Ilumatobacter coccineum sp. nov., isolated from seashore sand.</title>
        <authorList>
            <person name="Matsumoto A."/>
            <person name="Kasai H."/>
            <person name="Matsuo Y."/>
            <person name="Shizuri Y."/>
            <person name="Ichikawa N."/>
            <person name="Fujita N."/>
            <person name="Omura S."/>
            <person name="Takahashi Y."/>
        </authorList>
    </citation>
    <scope>NUCLEOTIDE SEQUENCE [LARGE SCALE GENOMIC DNA]</scope>
    <source>
        <strain evidence="4">NBRC 103263 / KCTC 29153 / YM16-304</strain>
    </source>
</reference>
<feature type="region of interest" description="Disordered" evidence="1">
    <location>
        <begin position="159"/>
        <end position="210"/>
    </location>
</feature>
<dbReference type="KEGG" id="aym:YM304_30820"/>
<keyword evidence="2" id="KW-0812">Transmembrane</keyword>
<evidence type="ECO:0000313" key="4">
    <source>
        <dbReference type="Proteomes" id="UP000011863"/>
    </source>
</evidence>
<sequence length="210" mass="22110">MTVDLPPPVPDARTPRSGPPAVPYGVRPGDLTLTWRFVVMFGWMFAFFAYAAVWQASVQLGIATWWLGPRSQPTPLLIRMIPFFIVIVGGMAAVYNVRRLSHVSIGVALVSALVALPDFSRSVGLAVVELLISGSLVVLSVASLAGRYRLALAEPGANQMTGPAQGNGSDHVTEPDRVNEPAQANGVATGDAPSSSEAWARPAPPSSGSH</sequence>
<feature type="region of interest" description="Disordered" evidence="1">
    <location>
        <begin position="1"/>
        <end position="21"/>
    </location>
</feature>
<feature type="transmembrane region" description="Helical" evidence="2">
    <location>
        <begin position="37"/>
        <end position="56"/>
    </location>
</feature>
<evidence type="ECO:0000313" key="3">
    <source>
        <dbReference type="EMBL" id="BAN03396.1"/>
    </source>
</evidence>
<dbReference type="OrthoDB" id="9921396at2"/>
<evidence type="ECO:0000256" key="1">
    <source>
        <dbReference type="SAM" id="MobiDB-lite"/>
    </source>
</evidence>
<protein>
    <submittedName>
        <fullName evidence="3">Uncharacterized protein</fullName>
    </submittedName>
</protein>
<feature type="transmembrane region" description="Helical" evidence="2">
    <location>
        <begin position="76"/>
        <end position="95"/>
    </location>
</feature>